<dbReference type="GO" id="GO:0005576">
    <property type="term" value="C:extracellular region"/>
    <property type="evidence" value="ECO:0007669"/>
    <property type="project" value="UniProtKB-SubCell"/>
</dbReference>
<reference evidence="8" key="3">
    <citation type="submission" date="2025-08" db="UniProtKB">
        <authorList>
            <consortium name="Ensembl"/>
        </authorList>
    </citation>
    <scope>IDENTIFICATION</scope>
</reference>
<sequence length="207" mass="23345">CLHVPLIFLSSLFKNNYVSLKKKAVKTTSNIAGKSKNSVPITGGFSTKVGHDCTWDTSGDVVVNLLVSCRSGEQTYWCRYAGQPNLCQAYHNRKAKVGHWKQLIGKLKKRRNACDGKKVLKTRNCKAPLKSHMKLKEKGKSTGNKDTVIKVPERVQKEGRKEKNEKRTQLSEEREGIRELNDTELVGSYCAEGWHSVCSFFVRFLLG</sequence>
<evidence type="ECO:0000256" key="3">
    <source>
        <dbReference type="ARBA" id="ARBA00022525"/>
    </source>
</evidence>
<keyword evidence="5" id="KW-1015">Disulfide bond</keyword>
<dbReference type="Ensembl" id="ENSELUT00000013169.3">
    <property type="protein sequence ID" value="ENSELUP00000003953.3"/>
    <property type="gene ID" value="ENSELUG00000005128.3"/>
</dbReference>
<dbReference type="OMA" id="QCAYRGE"/>
<dbReference type="InParanoid" id="A0A3P8XLA9"/>
<dbReference type="AlphaFoldDB" id="A0A3P8XLA9"/>
<evidence type="ECO:0000256" key="6">
    <source>
        <dbReference type="ARBA" id="ARBA00023183"/>
    </source>
</evidence>
<reference evidence="8" key="4">
    <citation type="submission" date="2025-09" db="UniProtKB">
        <authorList>
            <consortium name="Ensembl"/>
        </authorList>
    </citation>
    <scope>IDENTIFICATION</scope>
</reference>
<keyword evidence="4" id="KW-0732">Signal</keyword>
<dbReference type="Pfam" id="PF06473">
    <property type="entry name" value="FGF-BP1"/>
    <property type="match status" value="1"/>
</dbReference>
<dbReference type="PANTHER" id="PTHR15258:SF3">
    <property type="entry name" value="FIBROBLAST GROWTH FACTOR-BINDING PROTEIN 3"/>
    <property type="match status" value="1"/>
</dbReference>
<keyword evidence="9" id="KW-1185">Reference proteome</keyword>
<evidence type="ECO:0000256" key="4">
    <source>
        <dbReference type="ARBA" id="ARBA00022729"/>
    </source>
</evidence>
<dbReference type="STRING" id="8010.ENSELUP00000003953"/>
<keyword evidence="6" id="KW-0340">Growth factor binding</keyword>
<name>A0A3P8XLA9_ESOLU</name>
<dbReference type="Proteomes" id="UP000265140">
    <property type="component" value="Chromosome 6"/>
</dbReference>
<evidence type="ECO:0000256" key="1">
    <source>
        <dbReference type="ARBA" id="ARBA00004613"/>
    </source>
</evidence>
<dbReference type="GO" id="GO:0019838">
    <property type="term" value="F:growth factor binding"/>
    <property type="evidence" value="ECO:0007669"/>
    <property type="project" value="UniProtKB-KW"/>
</dbReference>
<evidence type="ECO:0000256" key="7">
    <source>
        <dbReference type="SAM" id="MobiDB-lite"/>
    </source>
</evidence>
<dbReference type="Bgee" id="ENSELUG00000005128">
    <property type="expression patterns" value="Expressed in testis and 4 other cell types or tissues"/>
</dbReference>
<protein>
    <recommendedName>
        <fullName evidence="10">Fibroblast growth factor binding protein 3</fullName>
    </recommendedName>
</protein>
<keyword evidence="3" id="KW-0964">Secreted</keyword>
<dbReference type="GeneTree" id="ENSGT00940000154372"/>
<comment type="subcellular location">
    <subcellularLocation>
        <location evidence="1">Secreted</location>
    </subcellularLocation>
</comment>
<evidence type="ECO:0000313" key="9">
    <source>
        <dbReference type="Proteomes" id="UP000265140"/>
    </source>
</evidence>
<reference evidence="8" key="2">
    <citation type="submission" date="2020-02" db="EMBL/GenBank/DDBJ databases">
        <title>Esox lucius (northern pike) genome, fEsoLuc1, primary haplotype.</title>
        <authorList>
            <person name="Myers G."/>
            <person name="Karagic N."/>
            <person name="Meyer A."/>
            <person name="Pippel M."/>
            <person name="Reichard M."/>
            <person name="Winkler S."/>
            <person name="Tracey A."/>
            <person name="Sims Y."/>
            <person name="Howe K."/>
            <person name="Rhie A."/>
            <person name="Formenti G."/>
            <person name="Durbin R."/>
            <person name="Fedrigo O."/>
            <person name="Jarvis E.D."/>
        </authorList>
    </citation>
    <scope>NUCLEOTIDE SEQUENCE [LARGE SCALE GENOMIC DNA]</scope>
</reference>
<evidence type="ECO:0000256" key="5">
    <source>
        <dbReference type="ARBA" id="ARBA00023157"/>
    </source>
</evidence>
<accession>A0A3P8XLA9</accession>
<dbReference type="InterPro" id="IPR010510">
    <property type="entry name" value="FGF1-bd"/>
</dbReference>
<dbReference type="PANTHER" id="PTHR15258">
    <property type="entry name" value="FGF BINDING PROTEIN-RELATED"/>
    <property type="match status" value="1"/>
</dbReference>
<dbReference type="GO" id="GO:0007267">
    <property type="term" value="P:cell-cell signaling"/>
    <property type="evidence" value="ECO:0007669"/>
    <property type="project" value="TreeGrafter"/>
</dbReference>
<evidence type="ECO:0008006" key="10">
    <source>
        <dbReference type="Google" id="ProtNLM"/>
    </source>
</evidence>
<reference evidence="9" key="1">
    <citation type="journal article" date="2014" name="PLoS ONE">
        <title>The genome and linkage map of the northern pike (Esox lucius): conserved synteny revealed between the salmonid sister group and the Neoteleostei.</title>
        <authorList>
            <person name="Rondeau E.B."/>
            <person name="Minkley D.R."/>
            <person name="Leong J.S."/>
            <person name="Messmer A.M."/>
            <person name="Jantzen J.R."/>
            <person name="von Schalburg K.R."/>
            <person name="Lemon C."/>
            <person name="Bird N.H."/>
            <person name="Koop B.F."/>
        </authorList>
    </citation>
    <scope>NUCLEOTIDE SEQUENCE</scope>
</reference>
<feature type="region of interest" description="Disordered" evidence="7">
    <location>
        <begin position="152"/>
        <end position="175"/>
    </location>
</feature>
<proteinExistence type="inferred from homology"/>
<evidence type="ECO:0000256" key="2">
    <source>
        <dbReference type="ARBA" id="ARBA00008326"/>
    </source>
</evidence>
<organism evidence="8 9">
    <name type="scientific">Esox lucius</name>
    <name type="common">Northern pike</name>
    <dbReference type="NCBI Taxonomy" id="8010"/>
    <lineage>
        <taxon>Eukaryota</taxon>
        <taxon>Metazoa</taxon>
        <taxon>Chordata</taxon>
        <taxon>Craniata</taxon>
        <taxon>Vertebrata</taxon>
        <taxon>Euteleostomi</taxon>
        <taxon>Actinopterygii</taxon>
        <taxon>Neopterygii</taxon>
        <taxon>Teleostei</taxon>
        <taxon>Protacanthopterygii</taxon>
        <taxon>Esociformes</taxon>
        <taxon>Esocidae</taxon>
        <taxon>Esox</taxon>
    </lineage>
</organism>
<comment type="similarity">
    <text evidence="2">Belongs to the fibroblast growth factor-binding protein family.</text>
</comment>
<evidence type="ECO:0000313" key="8">
    <source>
        <dbReference type="Ensembl" id="ENSELUP00000003953.3"/>
    </source>
</evidence>